<dbReference type="CDD" id="cd03424">
    <property type="entry name" value="NUDIX_ADPRase_Nudt5_UGPPase_Nudt14"/>
    <property type="match status" value="1"/>
</dbReference>
<sequence length="212" mass="23884">MPTKNKGKAAKAKPAKAKKPANSGAATERAKVLSSKVVFECKLFRVYHDKIIEPGGQQNERDVIRHNGSVVILALDNAKHKRDPWIVMERQYRHAANQYLWELPAGKIDEGEEPLAAAQRELIEETGYRAKKWRPLVEYFASPGFLGEAMKVFVAEGLEAGEAEPEDDEVIELRLVRLSEVLKMIKKGAIMDGKTLTSVLLYDRFHRSRSTD</sequence>
<name>A0A2N9L2L0_9BACT</name>
<comment type="similarity">
    <text evidence="3">Belongs to the Nudix hydrolase family. NudK subfamily.</text>
</comment>
<feature type="compositionally biased region" description="Basic residues" evidence="9">
    <location>
        <begin position="1"/>
        <end position="19"/>
    </location>
</feature>
<evidence type="ECO:0000256" key="1">
    <source>
        <dbReference type="ARBA" id="ARBA00000847"/>
    </source>
</evidence>
<dbReference type="Gene3D" id="3.90.79.10">
    <property type="entry name" value="Nucleoside Triphosphate Pyrophosphohydrolase"/>
    <property type="match status" value="1"/>
</dbReference>
<comment type="cofactor">
    <cofactor evidence="2">
        <name>Mg(2+)</name>
        <dbReference type="ChEBI" id="CHEBI:18420"/>
    </cofactor>
</comment>
<evidence type="ECO:0000259" key="10">
    <source>
        <dbReference type="PROSITE" id="PS51462"/>
    </source>
</evidence>
<protein>
    <recommendedName>
        <fullName evidence="4">GDP-mannose pyrophosphatase</fullName>
    </recommendedName>
    <alternativeName>
        <fullName evidence="6">GDP-mannose hydrolase</fullName>
    </alternativeName>
    <alternativeName>
        <fullName evidence="7">GDPMK</fullName>
    </alternativeName>
</protein>
<dbReference type="OrthoDB" id="9806150at2"/>
<evidence type="ECO:0000313" key="12">
    <source>
        <dbReference type="Proteomes" id="UP000239735"/>
    </source>
</evidence>
<keyword evidence="5 8" id="KW-0378">Hydrolase</keyword>
<dbReference type="InterPro" id="IPR020084">
    <property type="entry name" value="NUDIX_hydrolase_CS"/>
</dbReference>
<dbReference type="InterPro" id="IPR020476">
    <property type="entry name" value="Nudix_hydrolase"/>
</dbReference>
<evidence type="ECO:0000256" key="8">
    <source>
        <dbReference type="RuleBase" id="RU003476"/>
    </source>
</evidence>
<proteinExistence type="inferred from homology"/>
<dbReference type="Proteomes" id="UP000239735">
    <property type="component" value="Unassembled WGS sequence"/>
</dbReference>
<dbReference type="InterPro" id="IPR015797">
    <property type="entry name" value="NUDIX_hydrolase-like_dom_sf"/>
</dbReference>
<dbReference type="EMBL" id="OKRB01000002">
    <property type="protein sequence ID" value="SPE17441.1"/>
    <property type="molecule type" value="Genomic_DNA"/>
</dbReference>
<dbReference type="GO" id="GO:0006753">
    <property type="term" value="P:nucleoside phosphate metabolic process"/>
    <property type="evidence" value="ECO:0007669"/>
    <property type="project" value="TreeGrafter"/>
</dbReference>
<dbReference type="Pfam" id="PF00293">
    <property type="entry name" value="NUDIX"/>
    <property type="match status" value="1"/>
</dbReference>
<feature type="region of interest" description="Disordered" evidence="9">
    <location>
        <begin position="1"/>
        <end position="26"/>
    </location>
</feature>
<reference evidence="12" key="1">
    <citation type="submission" date="2018-02" db="EMBL/GenBank/DDBJ databases">
        <authorList>
            <person name="Hausmann B."/>
        </authorList>
    </citation>
    <scope>NUCLEOTIDE SEQUENCE [LARGE SCALE GENOMIC DNA]</scope>
    <source>
        <strain evidence="12">Peat soil MAG SbA5</strain>
    </source>
</reference>
<dbReference type="PANTHER" id="PTHR11839">
    <property type="entry name" value="UDP/ADP-SUGAR PYROPHOSPHATASE"/>
    <property type="match status" value="1"/>
</dbReference>
<feature type="domain" description="Nudix hydrolase" evidence="10">
    <location>
        <begin position="64"/>
        <end position="203"/>
    </location>
</feature>
<organism evidence="11 12">
    <name type="scientific">Candidatus Sulfuritelmatomonas gaucii</name>
    <dbReference type="NCBI Taxonomy" id="2043161"/>
    <lineage>
        <taxon>Bacteria</taxon>
        <taxon>Pseudomonadati</taxon>
        <taxon>Acidobacteriota</taxon>
        <taxon>Terriglobia</taxon>
        <taxon>Terriglobales</taxon>
        <taxon>Acidobacteriaceae</taxon>
        <taxon>Candidatus Sulfuritelmatomonas</taxon>
    </lineage>
</organism>
<dbReference type="PANTHER" id="PTHR11839:SF18">
    <property type="entry name" value="NUDIX HYDROLASE DOMAIN-CONTAINING PROTEIN"/>
    <property type="match status" value="1"/>
</dbReference>
<dbReference type="AlphaFoldDB" id="A0A2N9L2L0"/>
<evidence type="ECO:0000256" key="9">
    <source>
        <dbReference type="SAM" id="MobiDB-lite"/>
    </source>
</evidence>
<dbReference type="InterPro" id="IPR000086">
    <property type="entry name" value="NUDIX_hydrolase_dom"/>
</dbReference>
<dbReference type="PRINTS" id="PR00502">
    <property type="entry name" value="NUDIXFAMILY"/>
</dbReference>
<evidence type="ECO:0000256" key="5">
    <source>
        <dbReference type="ARBA" id="ARBA00022801"/>
    </source>
</evidence>
<dbReference type="SUPFAM" id="SSF55811">
    <property type="entry name" value="Nudix"/>
    <property type="match status" value="1"/>
</dbReference>
<dbReference type="GO" id="GO:0016462">
    <property type="term" value="F:pyrophosphatase activity"/>
    <property type="evidence" value="ECO:0007669"/>
    <property type="project" value="UniProtKB-ARBA"/>
</dbReference>
<gene>
    <name evidence="11" type="ORF">SBA5_100038</name>
</gene>
<evidence type="ECO:0000256" key="6">
    <source>
        <dbReference type="ARBA" id="ARBA00032162"/>
    </source>
</evidence>
<evidence type="ECO:0000256" key="2">
    <source>
        <dbReference type="ARBA" id="ARBA00001946"/>
    </source>
</evidence>
<evidence type="ECO:0000256" key="4">
    <source>
        <dbReference type="ARBA" id="ARBA00016377"/>
    </source>
</evidence>
<dbReference type="PROSITE" id="PS00893">
    <property type="entry name" value="NUDIX_BOX"/>
    <property type="match status" value="1"/>
</dbReference>
<comment type="catalytic activity">
    <reaction evidence="1">
        <text>GDP-alpha-D-mannose + H2O = alpha-D-mannose 1-phosphate + GMP + 2 H(+)</text>
        <dbReference type="Rhea" id="RHEA:27978"/>
        <dbReference type="ChEBI" id="CHEBI:15377"/>
        <dbReference type="ChEBI" id="CHEBI:15378"/>
        <dbReference type="ChEBI" id="CHEBI:57527"/>
        <dbReference type="ChEBI" id="CHEBI:58115"/>
        <dbReference type="ChEBI" id="CHEBI:58409"/>
    </reaction>
</comment>
<dbReference type="GO" id="GO:0019693">
    <property type="term" value="P:ribose phosphate metabolic process"/>
    <property type="evidence" value="ECO:0007669"/>
    <property type="project" value="TreeGrafter"/>
</dbReference>
<evidence type="ECO:0000313" key="11">
    <source>
        <dbReference type="EMBL" id="SPE17441.1"/>
    </source>
</evidence>
<accession>A0A2N9L2L0</accession>
<evidence type="ECO:0000256" key="3">
    <source>
        <dbReference type="ARBA" id="ARBA00007275"/>
    </source>
</evidence>
<dbReference type="PROSITE" id="PS51462">
    <property type="entry name" value="NUDIX"/>
    <property type="match status" value="1"/>
</dbReference>
<evidence type="ECO:0000256" key="7">
    <source>
        <dbReference type="ARBA" id="ARBA00032272"/>
    </source>
</evidence>